<proteinExistence type="predicted"/>
<gene>
    <name evidence="2" type="ORF">CFP56_043631</name>
</gene>
<feature type="domain" description="F-box associated beta-propeller type 1" evidence="1">
    <location>
        <begin position="30"/>
        <end position="118"/>
    </location>
</feature>
<comment type="caution">
    <text evidence="2">The sequence shown here is derived from an EMBL/GenBank/DDBJ whole genome shotgun (WGS) entry which is preliminary data.</text>
</comment>
<dbReference type="InterPro" id="IPR017451">
    <property type="entry name" value="F-box-assoc_interact_dom"/>
</dbReference>
<dbReference type="InterPro" id="IPR006527">
    <property type="entry name" value="F-box-assoc_dom_typ1"/>
</dbReference>
<evidence type="ECO:0000259" key="1">
    <source>
        <dbReference type="Pfam" id="PF07734"/>
    </source>
</evidence>
<feature type="non-terminal residue" evidence="2">
    <location>
        <position position="1"/>
    </location>
</feature>
<evidence type="ECO:0000313" key="3">
    <source>
        <dbReference type="Proteomes" id="UP000237347"/>
    </source>
</evidence>
<protein>
    <recommendedName>
        <fullName evidence="1">F-box associated beta-propeller type 1 domain-containing protein</fullName>
    </recommendedName>
</protein>
<keyword evidence="3" id="KW-1185">Reference proteome</keyword>
<dbReference type="Pfam" id="PF07734">
    <property type="entry name" value="FBA_1"/>
    <property type="match status" value="1"/>
</dbReference>
<dbReference type="InterPro" id="IPR052361">
    <property type="entry name" value="F-box_domain"/>
</dbReference>
<sequence>PTFRHFIESNTDRILIVQEQNACIPFDYFSVNFHDENHFGKRLEIYQPLHCSNMSTDVLSCCDGLFCIYNQWGEEIAIWNPLVRKYRKLPSELTKKPCAFGYDKHNDDYKVLRVWLRKGRVRRIFLLLILPQKFRVITKPLKAPTSCYLKDISVFIVIVDEMYNDV</sequence>
<dbReference type="AlphaFoldDB" id="A0AAW0LGP4"/>
<reference evidence="2 3" key="1">
    <citation type="journal article" date="2018" name="Sci. Data">
        <title>The draft genome sequence of cork oak.</title>
        <authorList>
            <person name="Ramos A.M."/>
            <person name="Usie A."/>
            <person name="Barbosa P."/>
            <person name="Barros P.M."/>
            <person name="Capote T."/>
            <person name="Chaves I."/>
            <person name="Simoes F."/>
            <person name="Abreu I."/>
            <person name="Carrasquinho I."/>
            <person name="Faro C."/>
            <person name="Guimaraes J.B."/>
            <person name="Mendonca D."/>
            <person name="Nobrega F."/>
            <person name="Rodrigues L."/>
            <person name="Saibo N.J.M."/>
            <person name="Varela M.C."/>
            <person name="Egas C."/>
            <person name="Matos J."/>
            <person name="Miguel C.M."/>
            <person name="Oliveira M.M."/>
            <person name="Ricardo C.P."/>
            <person name="Goncalves S."/>
        </authorList>
    </citation>
    <scope>NUCLEOTIDE SEQUENCE [LARGE SCALE GENOMIC DNA]</scope>
    <source>
        <strain evidence="3">cv. HL8</strain>
    </source>
</reference>
<evidence type="ECO:0000313" key="2">
    <source>
        <dbReference type="EMBL" id="KAK7850772.1"/>
    </source>
</evidence>
<organism evidence="2 3">
    <name type="scientific">Quercus suber</name>
    <name type="common">Cork oak</name>
    <dbReference type="NCBI Taxonomy" id="58331"/>
    <lineage>
        <taxon>Eukaryota</taxon>
        <taxon>Viridiplantae</taxon>
        <taxon>Streptophyta</taxon>
        <taxon>Embryophyta</taxon>
        <taxon>Tracheophyta</taxon>
        <taxon>Spermatophyta</taxon>
        <taxon>Magnoliopsida</taxon>
        <taxon>eudicotyledons</taxon>
        <taxon>Gunneridae</taxon>
        <taxon>Pentapetalae</taxon>
        <taxon>rosids</taxon>
        <taxon>fabids</taxon>
        <taxon>Fagales</taxon>
        <taxon>Fagaceae</taxon>
        <taxon>Quercus</taxon>
    </lineage>
</organism>
<dbReference type="PANTHER" id="PTHR31790:SF584">
    <property type="entry name" value="F-BOX PROTEIN CPR30-LIKE"/>
    <property type="match status" value="1"/>
</dbReference>
<dbReference type="Proteomes" id="UP000237347">
    <property type="component" value="Unassembled WGS sequence"/>
</dbReference>
<name>A0AAW0LGP4_QUESU</name>
<accession>A0AAW0LGP4</accession>
<dbReference type="PANTHER" id="PTHR31790">
    <property type="entry name" value="OS02G0783600 PROTEIN"/>
    <property type="match status" value="1"/>
</dbReference>
<dbReference type="NCBIfam" id="TIGR01640">
    <property type="entry name" value="F_box_assoc_1"/>
    <property type="match status" value="1"/>
</dbReference>
<dbReference type="EMBL" id="PKMF04000095">
    <property type="protein sequence ID" value="KAK7850772.1"/>
    <property type="molecule type" value="Genomic_DNA"/>
</dbReference>